<keyword evidence="7" id="KW-1185">Reference proteome</keyword>
<evidence type="ECO:0000256" key="2">
    <source>
        <dbReference type="ARBA" id="ARBA00023134"/>
    </source>
</evidence>
<dbReference type="InterPro" id="IPR000375">
    <property type="entry name" value="Dynamin_stalk"/>
</dbReference>
<dbReference type="GO" id="GO:0048312">
    <property type="term" value="P:intracellular distribution of mitochondria"/>
    <property type="evidence" value="ECO:0007669"/>
    <property type="project" value="TreeGrafter"/>
</dbReference>
<dbReference type="Pfam" id="PF00350">
    <property type="entry name" value="Dynamin_N"/>
    <property type="match status" value="1"/>
</dbReference>
<sequence>MEQSTIPAGGDSPLQTNDHRDLLDIIDRLRSQGISRFVDLPQIIVCGDQSSGKSSVLEAISGMSFPTKDNLCTRFATELILRRNLTVGVEVHINPGPDRSDEEKKRLRAFSHVLDDFNIGGVIEEAKHAMGINRNDKVFSTDILRVEISGPSQPHLTMVDLPGLFLAGNKDQTEEDSKTVESLVRSYMKEPRSIILAVVSAKSDFALQQVTRHARALDPKGTRTLGLITKPDTLDEGSDSEQFFALLAQNKDVEFRLGWHVLCNRNYAMRDASTAERDTNEATFFSKGIWTFLDPSQLGVAALRTRLSNVLRDQILIQLPSVLDDVEAGIKQCENVLAKLGTSRPTISEQRRYLIKASTRFSSLMKAAIDGVYTDGFFVDAKAPEAYSRRLRAVVQNTLSDFAEQMRSEGHARIIQDQPINHNEQYVSRSHYVEEVKALMKESRGRELPGTYNPLIVTELFSKQCKPWKGLVCALSERILSSVQHTVSSVLQQIADEQTAAALLQDVVGLSLECLKLNLATKVQEILEPHLSGHPITYNHYLTENVQKARAARHRLELEERLKSFFETDNLNRYKGDERYQFNMRALLDTLVSHTEPDMDKFSCSMATDMMEAYYKVALKTVIDDVSVLAVERCLIQKLPDLLSPETVYDLTDEDVQRIAGENHESAANRTRTMDKLRVLESGISELKRLKKHDYSILESQKILHADPGKESAQDETAYQTSTHSESGSDIMAPAAVVECPTEELVWT</sequence>
<dbReference type="EMBL" id="ML978348">
    <property type="protein sequence ID" value="KAF2023445.1"/>
    <property type="molecule type" value="Genomic_DNA"/>
</dbReference>
<dbReference type="GO" id="GO:0008017">
    <property type="term" value="F:microtubule binding"/>
    <property type="evidence" value="ECO:0007669"/>
    <property type="project" value="TreeGrafter"/>
</dbReference>
<dbReference type="GO" id="GO:0005525">
    <property type="term" value="F:GTP binding"/>
    <property type="evidence" value="ECO:0007669"/>
    <property type="project" value="InterPro"/>
</dbReference>
<dbReference type="InterPro" id="IPR022812">
    <property type="entry name" value="Dynamin"/>
</dbReference>
<dbReference type="PROSITE" id="PS51718">
    <property type="entry name" value="G_DYNAMIN_2"/>
    <property type="match status" value="1"/>
</dbReference>
<dbReference type="FunFam" id="3.40.50.300:FF:001425">
    <property type="entry name" value="Dynamin GTPase, putative"/>
    <property type="match status" value="1"/>
</dbReference>
<keyword evidence="2" id="KW-0342">GTP-binding</keyword>
<dbReference type="Gene3D" id="1.20.120.1240">
    <property type="entry name" value="Dynamin, middle domain"/>
    <property type="match status" value="1"/>
</dbReference>
<dbReference type="GO" id="GO:0005874">
    <property type="term" value="C:microtubule"/>
    <property type="evidence" value="ECO:0007669"/>
    <property type="project" value="TreeGrafter"/>
</dbReference>
<dbReference type="GO" id="GO:0003924">
    <property type="term" value="F:GTPase activity"/>
    <property type="evidence" value="ECO:0007669"/>
    <property type="project" value="InterPro"/>
</dbReference>
<dbReference type="InterPro" id="IPR045063">
    <property type="entry name" value="Dynamin_N"/>
</dbReference>
<dbReference type="InterPro" id="IPR020850">
    <property type="entry name" value="GED_dom"/>
</dbReference>
<dbReference type="AlphaFoldDB" id="A0A9P4LFQ6"/>
<dbReference type="GO" id="GO:0016559">
    <property type="term" value="P:peroxisome fission"/>
    <property type="evidence" value="ECO:0007669"/>
    <property type="project" value="TreeGrafter"/>
</dbReference>
<dbReference type="SMART" id="SM00053">
    <property type="entry name" value="DYNc"/>
    <property type="match status" value="1"/>
</dbReference>
<dbReference type="PROSITE" id="PS51388">
    <property type="entry name" value="GED"/>
    <property type="match status" value="1"/>
</dbReference>
<comment type="caution">
    <text evidence="6">The sequence shown here is derived from an EMBL/GenBank/DDBJ whole genome shotgun (WGS) entry which is preliminary data.</text>
</comment>
<evidence type="ECO:0000259" key="4">
    <source>
        <dbReference type="PROSITE" id="PS51388"/>
    </source>
</evidence>
<dbReference type="PRINTS" id="PR00195">
    <property type="entry name" value="DYNAMIN"/>
</dbReference>
<dbReference type="OrthoDB" id="415706at2759"/>
<evidence type="ECO:0008006" key="8">
    <source>
        <dbReference type="Google" id="ProtNLM"/>
    </source>
</evidence>
<dbReference type="Proteomes" id="UP000799777">
    <property type="component" value="Unassembled WGS sequence"/>
</dbReference>
<feature type="region of interest" description="Disordered" evidence="3">
    <location>
        <begin position="706"/>
        <end position="729"/>
    </location>
</feature>
<protein>
    <recommendedName>
        <fullName evidence="8">Interferon-induced GTP-binding protein Mx</fullName>
    </recommendedName>
</protein>
<dbReference type="GO" id="GO:0000266">
    <property type="term" value="P:mitochondrial fission"/>
    <property type="evidence" value="ECO:0007669"/>
    <property type="project" value="TreeGrafter"/>
</dbReference>
<dbReference type="GO" id="GO:0016020">
    <property type="term" value="C:membrane"/>
    <property type="evidence" value="ECO:0007669"/>
    <property type="project" value="TreeGrafter"/>
</dbReference>
<feature type="domain" description="GED" evidence="4">
    <location>
        <begin position="604"/>
        <end position="695"/>
    </location>
</feature>
<accession>A0A9P4LFQ6</accession>
<feature type="domain" description="Dynamin-type G" evidence="5">
    <location>
        <begin position="37"/>
        <end position="320"/>
    </location>
</feature>
<evidence type="ECO:0000256" key="3">
    <source>
        <dbReference type="SAM" id="MobiDB-lite"/>
    </source>
</evidence>
<dbReference type="CDD" id="cd08771">
    <property type="entry name" value="DLP_1"/>
    <property type="match status" value="1"/>
</dbReference>
<evidence type="ECO:0000256" key="1">
    <source>
        <dbReference type="ARBA" id="ARBA00022741"/>
    </source>
</evidence>
<reference evidence="6" key="1">
    <citation type="journal article" date="2020" name="Stud. Mycol.">
        <title>101 Dothideomycetes genomes: a test case for predicting lifestyles and emergence of pathogens.</title>
        <authorList>
            <person name="Haridas S."/>
            <person name="Albert R."/>
            <person name="Binder M."/>
            <person name="Bloem J."/>
            <person name="Labutti K."/>
            <person name="Salamov A."/>
            <person name="Andreopoulos B."/>
            <person name="Baker S."/>
            <person name="Barry K."/>
            <person name="Bills G."/>
            <person name="Bluhm B."/>
            <person name="Cannon C."/>
            <person name="Castanera R."/>
            <person name="Culley D."/>
            <person name="Daum C."/>
            <person name="Ezra D."/>
            <person name="Gonzalez J."/>
            <person name="Henrissat B."/>
            <person name="Kuo A."/>
            <person name="Liang C."/>
            <person name="Lipzen A."/>
            <person name="Lutzoni F."/>
            <person name="Magnuson J."/>
            <person name="Mondo S."/>
            <person name="Nolan M."/>
            <person name="Ohm R."/>
            <person name="Pangilinan J."/>
            <person name="Park H.-J."/>
            <person name="Ramirez L."/>
            <person name="Alfaro M."/>
            <person name="Sun H."/>
            <person name="Tritt A."/>
            <person name="Yoshinaga Y."/>
            <person name="Zwiers L.-H."/>
            <person name="Turgeon B."/>
            <person name="Goodwin S."/>
            <person name="Spatafora J."/>
            <person name="Crous P."/>
            <person name="Grigoriev I."/>
        </authorList>
    </citation>
    <scope>NUCLEOTIDE SEQUENCE</scope>
    <source>
        <strain evidence="6">CBS 110217</strain>
    </source>
</reference>
<dbReference type="Pfam" id="PF01031">
    <property type="entry name" value="Dynamin_M"/>
    <property type="match status" value="1"/>
</dbReference>
<organism evidence="6 7">
    <name type="scientific">Setomelanomma holmii</name>
    <dbReference type="NCBI Taxonomy" id="210430"/>
    <lineage>
        <taxon>Eukaryota</taxon>
        <taxon>Fungi</taxon>
        <taxon>Dikarya</taxon>
        <taxon>Ascomycota</taxon>
        <taxon>Pezizomycotina</taxon>
        <taxon>Dothideomycetes</taxon>
        <taxon>Pleosporomycetidae</taxon>
        <taxon>Pleosporales</taxon>
        <taxon>Pleosporineae</taxon>
        <taxon>Phaeosphaeriaceae</taxon>
        <taxon>Setomelanomma</taxon>
    </lineage>
</organism>
<dbReference type="Gene3D" id="3.40.50.300">
    <property type="entry name" value="P-loop containing nucleotide triphosphate hydrolases"/>
    <property type="match status" value="1"/>
</dbReference>
<keyword evidence="1" id="KW-0547">Nucleotide-binding</keyword>
<dbReference type="PANTHER" id="PTHR11566:SF149">
    <property type="entry name" value="GTPASE, PUTATIVE (AFU_ORTHOLOGUE AFUA_6G11890)-RELATED"/>
    <property type="match status" value="1"/>
</dbReference>
<dbReference type="GO" id="GO:0005739">
    <property type="term" value="C:mitochondrion"/>
    <property type="evidence" value="ECO:0007669"/>
    <property type="project" value="TreeGrafter"/>
</dbReference>
<dbReference type="GO" id="GO:0006897">
    <property type="term" value="P:endocytosis"/>
    <property type="evidence" value="ECO:0007669"/>
    <property type="project" value="TreeGrafter"/>
</dbReference>
<evidence type="ECO:0000313" key="6">
    <source>
        <dbReference type="EMBL" id="KAF2023445.1"/>
    </source>
</evidence>
<evidence type="ECO:0000313" key="7">
    <source>
        <dbReference type="Proteomes" id="UP000799777"/>
    </source>
</evidence>
<dbReference type="InterPro" id="IPR027417">
    <property type="entry name" value="P-loop_NTPase"/>
</dbReference>
<gene>
    <name evidence="6" type="ORF">EK21DRAFT_118755</name>
</gene>
<proteinExistence type="predicted"/>
<dbReference type="InterPro" id="IPR030381">
    <property type="entry name" value="G_DYNAMIN_dom"/>
</dbReference>
<feature type="compositionally biased region" description="Polar residues" evidence="3">
    <location>
        <begin position="715"/>
        <end position="728"/>
    </location>
</feature>
<dbReference type="PANTHER" id="PTHR11566">
    <property type="entry name" value="DYNAMIN"/>
    <property type="match status" value="1"/>
</dbReference>
<name>A0A9P4LFQ6_9PLEO</name>
<dbReference type="SUPFAM" id="SSF52540">
    <property type="entry name" value="P-loop containing nucleoside triphosphate hydrolases"/>
    <property type="match status" value="1"/>
</dbReference>
<evidence type="ECO:0000259" key="5">
    <source>
        <dbReference type="PROSITE" id="PS51718"/>
    </source>
</evidence>
<dbReference type="InterPro" id="IPR001401">
    <property type="entry name" value="Dynamin_GTPase"/>
</dbReference>